<dbReference type="InterPro" id="IPR011978">
    <property type="entry name" value="YgfB-like"/>
</dbReference>
<name>A0AAJ0UD09_HALSE</name>
<reference evidence="3" key="1">
    <citation type="submission" date="2017-05" db="EMBL/GenBank/DDBJ databases">
        <authorList>
            <person name="Imhoff J.F."/>
            <person name="Rahn T."/>
            <person name="Kuenzel S."/>
            <person name="Neulinger S.C."/>
        </authorList>
    </citation>
    <scope>NUCLEOTIDE SEQUENCE</scope>
    <source>
        <strain evidence="3">DSM 4395</strain>
    </source>
</reference>
<organism evidence="3 4">
    <name type="scientific">Halochromatium salexigens</name>
    <name type="common">Chromatium salexigens</name>
    <dbReference type="NCBI Taxonomy" id="49447"/>
    <lineage>
        <taxon>Bacteria</taxon>
        <taxon>Pseudomonadati</taxon>
        <taxon>Pseudomonadota</taxon>
        <taxon>Gammaproteobacteria</taxon>
        <taxon>Chromatiales</taxon>
        <taxon>Chromatiaceae</taxon>
        <taxon>Halochromatium</taxon>
    </lineage>
</organism>
<dbReference type="InterPro" id="IPR036255">
    <property type="entry name" value="YgfB-like_sf"/>
</dbReference>
<evidence type="ECO:0000256" key="2">
    <source>
        <dbReference type="SAM" id="MobiDB-lite"/>
    </source>
</evidence>
<gene>
    <name evidence="3" type="ORF">CCR82_01440</name>
</gene>
<comment type="caution">
    <text evidence="3">The sequence shown here is derived from an EMBL/GenBank/DDBJ whole genome shotgun (WGS) entry which is preliminary data.</text>
</comment>
<dbReference type="Gene3D" id="1.20.120.740">
    <property type="entry name" value="YgfB uncharacterised protein family UPF0149, PF03695"/>
    <property type="match status" value="1"/>
</dbReference>
<evidence type="ECO:0000313" key="3">
    <source>
        <dbReference type="EMBL" id="MBK5929230.1"/>
    </source>
</evidence>
<dbReference type="AlphaFoldDB" id="A0AAJ0UD09"/>
<accession>A0AAJ0UD09</accession>
<protein>
    <submittedName>
        <fullName evidence="3">Uncharacterized protein</fullName>
    </submittedName>
</protein>
<reference evidence="3" key="2">
    <citation type="journal article" date="2020" name="Microorganisms">
        <title>Osmotic Adaptation and Compatible Solute Biosynthesis of Phototrophic Bacteria as Revealed from Genome Analyses.</title>
        <authorList>
            <person name="Imhoff J.F."/>
            <person name="Rahn T."/>
            <person name="Kunzel S."/>
            <person name="Keller A."/>
            <person name="Neulinger S.C."/>
        </authorList>
    </citation>
    <scope>NUCLEOTIDE SEQUENCE</scope>
    <source>
        <strain evidence="3">DSM 4395</strain>
    </source>
</reference>
<keyword evidence="4" id="KW-1185">Reference proteome</keyword>
<proteinExistence type="inferred from homology"/>
<feature type="region of interest" description="Disordered" evidence="2">
    <location>
        <begin position="77"/>
        <end position="110"/>
    </location>
</feature>
<dbReference type="SUPFAM" id="SSF101327">
    <property type="entry name" value="YgfB-like"/>
    <property type="match status" value="2"/>
</dbReference>
<evidence type="ECO:0000313" key="4">
    <source>
        <dbReference type="Proteomes" id="UP001296967"/>
    </source>
</evidence>
<comment type="similarity">
    <text evidence="1">Belongs to the UPF0149 family.</text>
</comment>
<evidence type="ECO:0000256" key="1">
    <source>
        <dbReference type="ARBA" id="ARBA00038308"/>
    </source>
</evidence>
<dbReference type="Pfam" id="PF03695">
    <property type="entry name" value="UPF0149"/>
    <property type="match status" value="1"/>
</dbReference>
<dbReference type="PANTHER" id="PTHR37528">
    <property type="entry name" value="UPF0149 PROTEIN YGFB"/>
    <property type="match status" value="1"/>
</dbReference>
<dbReference type="EMBL" id="NHSF01000010">
    <property type="protein sequence ID" value="MBK5929230.1"/>
    <property type="molecule type" value="Genomic_DNA"/>
</dbReference>
<dbReference type="GO" id="GO:0005829">
    <property type="term" value="C:cytosol"/>
    <property type="evidence" value="ECO:0007669"/>
    <property type="project" value="TreeGrafter"/>
</dbReference>
<dbReference type="Proteomes" id="UP001296967">
    <property type="component" value="Unassembled WGS sequence"/>
</dbReference>
<sequence>MIRISYMVSDPPFFDAHPDYERLAQLLVGAELAPTPAEAQGMLCGLLALHLPDALERWHAQLLAPPADAPAVHRCEAPAHAHDADGSVAPLDLTDHGHAPAPAKQADGDAAARRAALDQLATWTQSAIAPPSVSFELLLPGEERPLHERANGVLDWVRGLLFGLALGGLERERLQGQAREAFDDLVELTRLDLESVAEDDADEQALTEIVEFLRIAAMLIREETAKTLPNAQAQQAHERGWH</sequence>
<dbReference type="PANTHER" id="PTHR37528:SF1">
    <property type="entry name" value="UPF0149 PROTEIN YGFB"/>
    <property type="match status" value="1"/>
</dbReference>